<dbReference type="PANTHER" id="PTHR30429:SF3">
    <property type="entry name" value="LIPOPROTEIN"/>
    <property type="match status" value="1"/>
</dbReference>
<feature type="transmembrane region" description="Helical" evidence="7">
    <location>
        <begin position="12"/>
        <end position="28"/>
    </location>
</feature>
<keyword evidence="5" id="KW-0564">Palmitate</keyword>
<proteinExistence type="inferred from homology"/>
<evidence type="ECO:0000313" key="8">
    <source>
        <dbReference type="EMBL" id="KRM43342.1"/>
    </source>
</evidence>
<accession>A0A0R1YL96</accession>
<dbReference type="Pfam" id="PF03180">
    <property type="entry name" value="Lipoprotein_9"/>
    <property type="match status" value="1"/>
</dbReference>
<sequence>MNQIKNHKWLKIILSLVTLVSISVILTGCGKSNASGSKDEIVKVGVVGTADNPIWKQVNKNLAKDHIKVKLVSFTDGILANQEESNKDLDLTAFQHYAFLHQEEKTKHYKFSVIGQSYLVPLNVFSKKIKNLNQIKNGDKIAIPNNVTNAGRALKVLQSAGLIKLDPSKGDAPAIKDITQNKHHLKIVQVDPAKIISLLPDFAAGITNSNFVQAAHMNPIKDAIYQVTPKYNDPKNKPWINVIVARKGDENNATYKKVVKAYHTASVAKVMKAQFDGVYTPAFKY</sequence>
<evidence type="ECO:0000256" key="1">
    <source>
        <dbReference type="ARBA" id="ARBA00004635"/>
    </source>
</evidence>
<dbReference type="Gene3D" id="3.40.190.10">
    <property type="entry name" value="Periplasmic binding protein-like II"/>
    <property type="match status" value="2"/>
</dbReference>
<dbReference type="PANTHER" id="PTHR30429">
    <property type="entry name" value="D-METHIONINE-BINDING LIPOPROTEIN METQ"/>
    <property type="match status" value="1"/>
</dbReference>
<comment type="similarity">
    <text evidence="2">Belongs to the NlpA lipoprotein family.</text>
</comment>
<dbReference type="GO" id="GO:0016020">
    <property type="term" value="C:membrane"/>
    <property type="evidence" value="ECO:0007669"/>
    <property type="project" value="UniProtKB-SubCell"/>
</dbReference>
<comment type="subcellular location">
    <subcellularLocation>
        <location evidence="1">Membrane</location>
        <topology evidence="1">Lipid-anchor</topology>
    </subcellularLocation>
</comment>
<dbReference type="EMBL" id="AZFZ01000036">
    <property type="protein sequence ID" value="KRM43342.1"/>
    <property type="molecule type" value="Genomic_DNA"/>
</dbReference>
<gene>
    <name evidence="8" type="ORF">FD47_GL001629</name>
</gene>
<reference evidence="8 9" key="1">
    <citation type="journal article" date="2015" name="Genome Announc.">
        <title>Expanding the biotechnology potential of lactobacilli through comparative genomics of 213 strains and associated genera.</title>
        <authorList>
            <person name="Sun Z."/>
            <person name="Harris H.M."/>
            <person name="McCann A."/>
            <person name="Guo C."/>
            <person name="Argimon S."/>
            <person name="Zhang W."/>
            <person name="Yang X."/>
            <person name="Jeffery I.B."/>
            <person name="Cooney J.C."/>
            <person name="Kagawa T.F."/>
            <person name="Liu W."/>
            <person name="Song Y."/>
            <person name="Salvetti E."/>
            <person name="Wrobel A."/>
            <person name="Rasinkangas P."/>
            <person name="Parkhill J."/>
            <person name="Rea M.C."/>
            <person name="O'Sullivan O."/>
            <person name="Ritari J."/>
            <person name="Douillard F.P."/>
            <person name="Paul Ross R."/>
            <person name="Yang R."/>
            <person name="Briner A.E."/>
            <person name="Felis G.E."/>
            <person name="de Vos W.M."/>
            <person name="Barrangou R."/>
            <person name="Klaenhammer T.R."/>
            <person name="Caufield P.W."/>
            <person name="Cui Y."/>
            <person name="Zhang H."/>
            <person name="O'Toole P.W."/>
        </authorList>
    </citation>
    <scope>NUCLEOTIDE SEQUENCE [LARGE SCALE GENOMIC DNA]</scope>
    <source>
        <strain evidence="8 9">DSM 18390</strain>
    </source>
</reference>
<evidence type="ECO:0000256" key="5">
    <source>
        <dbReference type="ARBA" id="ARBA00023139"/>
    </source>
</evidence>
<evidence type="ECO:0000256" key="2">
    <source>
        <dbReference type="ARBA" id="ARBA00008973"/>
    </source>
</evidence>
<name>A0A0R1YL96_9LACO</name>
<keyword evidence="6" id="KW-0449">Lipoprotein</keyword>
<keyword evidence="3" id="KW-0732">Signal</keyword>
<dbReference type="InterPro" id="IPR004872">
    <property type="entry name" value="Lipoprotein_NlpA"/>
</dbReference>
<evidence type="ECO:0000313" key="9">
    <source>
        <dbReference type="Proteomes" id="UP000051010"/>
    </source>
</evidence>
<keyword evidence="4 7" id="KW-0472">Membrane</keyword>
<evidence type="ECO:0000256" key="4">
    <source>
        <dbReference type="ARBA" id="ARBA00023136"/>
    </source>
</evidence>
<dbReference type="PROSITE" id="PS51257">
    <property type="entry name" value="PROKAR_LIPOPROTEIN"/>
    <property type="match status" value="1"/>
</dbReference>
<dbReference type="Proteomes" id="UP000051010">
    <property type="component" value="Unassembled WGS sequence"/>
</dbReference>
<dbReference type="SUPFAM" id="SSF53850">
    <property type="entry name" value="Periplasmic binding protein-like II"/>
    <property type="match status" value="1"/>
</dbReference>
<evidence type="ECO:0000256" key="7">
    <source>
        <dbReference type="SAM" id="Phobius"/>
    </source>
</evidence>
<keyword evidence="7" id="KW-0812">Transmembrane</keyword>
<protein>
    <submittedName>
        <fullName evidence="8">ABC superfamily ATP binding cassette transporter, binding protein</fullName>
    </submittedName>
</protein>
<dbReference type="RefSeq" id="WP_056980560.1">
    <property type="nucleotide sequence ID" value="NZ_AZFZ01000036.1"/>
</dbReference>
<evidence type="ECO:0000256" key="3">
    <source>
        <dbReference type="ARBA" id="ARBA00022729"/>
    </source>
</evidence>
<dbReference type="AlphaFoldDB" id="A0A0R1YL96"/>
<comment type="caution">
    <text evidence="8">The sequence shown here is derived from an EMBL/GenBank/DDBJ whole genome shotgun (WGS) entry which is preliminary data.</text>
</comment>
<keyword evidence="7" id="KW-1133">Transmembrane helix</keyword>
<organism evidence="8 9">
    <name type="scientific">Lentilactobacillus parafarraginis DSM 18390 = JCM 14109</name>
    <dbReference type="NCBI Taxonomy" id="1423786"/>
    <lineage>
        <taxon>Bacteria</taxon>
        <taxon>Bacillati</taxon>
        <taxon>Bacillota</taxon>
        <taxon>Bacilli</taxon>
        <taxon>Lactobacillales</taxon>
        <taxon>Lactobacillaceae</taxon>
        <taxon>Lentilactobacillus</taxon>
    </lineage>
</organism>
<evidence type="ECO:0000256" key="6">
    <source>
        <dbReference type="ARBA" id="ARBA00023288"/>
    </source>
</evidence>
<dbReference type="PATRIC" id="fig|1423786.4.peg.1734"/>